<proteinExistence type="inferred from homology"/>
<evidence type="ECO:0000256" key="7">
    <source>
        <dbReference type="ARBA" id="ARBA00022840"/>
    </source>
</evidence>
<dbReference type="PANTHER" id="PTHR43442:SF3">
    <property type="entry name" value="GLUCONOKINASE-RELATED"/>
    <property type="match status" value="1"/>
</dbReference>
<dbReference type="InterPro" id="IPR031322">
    <property type="entry name" value="Shikimate/glucono_kinase"/>
</dbReference>
<comment type="similarity">
    <text evidence="2 9">Belongs to the gluconokinase GntK/GntV family.</text>
</comment>
<evidence type="ECO:0000313" key="10">
    <source>
        <dbReference type="EMBL" id="MCF8714792.1"/>
    </source>
</evidence>
<comment type="pathway">
    <text evidence="1">Carbohydrate acid metabolism.</text>
</comment>
<keyword evidence="5 9" id="KW-0547">Nucleotide-binding</keyword>
<evidence type="ECO:0000256" key="1">
    <source>
        <dbReference type="ARBA" id="ARBA00004761"/>
    </source>
</evidence>
<evidence type="ECO:0000256" key="9">
    <source>
        <dbReference type="RuleBase" id="RU363066"/>
    </source>
</evidence>
<dbReference type="SUPFAM" id="SSF52540">
    <property type="entry name" value="P-loop containing nucleoside triphosphate hydrolases"/>
    <property type="match status" value="1"/>
</dbReference>
<dbReference type="CDD" id="cd02021">
    <property type="entry name" value="GntK"/>
    <property type="match status" value="1"/>
</dbReference>
<evidence type="ECO:0000256" key="4">
    <source>
        <dbReference type="ARBA" id="ARBA00022679"/>
    </source>
</evidence>
<protein>
    <recommendedName>
        <fullName evidence="3 9">Gluconokinase</fullName>
        <ecNumber evidence="3 9">2.7.1.12</ecNumber>
    </recommendedName>
</protein>
<dbReference type="EC" id="2.7.1.12" evidence="3 9"/>
<evidence type="ECO:0000256" key="6">
    <source>
        <dbReference type="ARBA" id="ARBA00022777"/>
    </source>
</evidence>
<keyword evidence="4 9" id="KW-0808">Transferase</keyword>
<dbReference type="PANTHER" id="PTHR43442">
    <property type="entry name" value="GLUCONOKINASE-RELATED"/>
    <property type="match status" value="1"/>
</dbReference>
<name>A0ABS9J2X6_9FLAO</name>
<gene>
    <name evidence="10" type="ORF">JM658_08110</name>
</gene>
<evidence type="ECO:0000256" key="8">
    <source>
        <dbReference type="ARBA" id="ARBA00048090"/>
    </source>
</evidence>
<accession>A0ABS9J2X6</accession>
<comment type="caution">
    <text evidence="10">The sequence shown here is derived from an EMBL/GenBank/DDBJ whole genome shotgun (WGS) entry which is preliminary data.</text>
</comment>
<dbReference type="EMBL" id="JAETXX010000004">
    <property type="protein sequence ID" value="MCF8714792.1"/>
    <property type="molecule type" value="Genomic_DNA"/>
</dbReference>
<sequence length="156" mass="17368">MGVSGSGKTTIGKLLSKETNISFFDGDDFHPASNIKKMSAGIPLNDVDRLGWLQKINEFCIQKIKSGTSCIIACSALKSSYRKILRNDLHKNIEFVYLLGDFKLIEERLANRTDHFLPISLLKSQFDTLQPPKEAITVDIGDTPEEIVAEIIVQLS</sequence>
<dbReference type="InterPro" id="IPR006001">
    <property type="entry name" value="Therm_gnt_kin"/>
</dbReference>
<keyword evidence="6 9" id="KW-0418">Kinase</keyword>
<dbReference type="Gene3D" id="3.40.50.300">
    <property type="entry name" value="P-loop containing nucleotide triphosphate hydrolases"/>
    <property type="match status" value="1"/>
</dbReference>
<dbReference type="InterPro" id="IPR027417">
    <property type="entry name" value="P-loop_NTPase"/>
</dbReference>
<evidence type="ECO:0000256" key="3">
    <source>
        <dbReference type="ARBA" id="ARBA00012054"/>
    </source>
</evidence>
<comment type="catalytic activity">
    <reaction evidence="8 9">
        <text>D-gluconate + ATP = 6-phospho-D-gluconate + ADP + H(+)</text>
        <dbReference type="Rhea" id="RHEA:19433"/>
        <dbReference type="ChEBI" id="CHEBI:15378"/>
        <dbReference type="ChEBI" id="CHEBI:18391"/>
        <dbReference type="ChEBI" id="CHEBI:30616"/>
        <dbReference type="ChEBI" id="CHEBI:58759"/>
        <dbReference type="ChEBI" id="CHEBI:456216"/>
        <dbReference type="EC" id="2.7.1.12"/>
    </reaction>
</comment>
<dbReference type="NCBIfam" id="TIGR01313">
    <property type="entry name" value="therm_gnt_kin"/>
    <property type="match status" value="1"/>
</dbReference>
<evidence type="ECO:0000256" key="2">
    <source>
        <dbReference type="ARBA" id="ARBA00008420"/>
    </source>
</evidence>
<evidence type="ECO:0000313" key="11">
    <source>
        <dbReference type="Proteomes" id="UP000829517"/>
    </source>
</evidence>
<keyword evidence="7 9" id="KW-0067">ATP-binding</keyword>
<dbReference type="Proteomes" id="UP000829517">
    <property type="component" value="Unassembled WGS sequence"/>
</dbReference>
<evidence type="ECO:0000256" key="5">
    <source>
        <dbReference type="ARBA" id="ARBA00022741"/>
    </source>
</evidence>
<dbReference type="Pfam" id="PF01202">
    <property type="entry name" value="SKI"/>
    <property type="match status" value="1"/>
</dbReference>
<keyword evidence="11" id="KW-1185">Reference proteome</keyword>
<organism evidence="10 11">
    <name type="scientific">Joostella atrarenae</name>
    <dbReference type="NCBI Taxonomy" id="679257"/>
    <lineage>
        <taxon>Bacteria</taxon>
        <taxon>Pseudomonadati</taxon>
        <taxon>Bacteroidota</taxon>
        <taxon>Flavobacteriia</taxon>
        <taxon>Flavobacteriales</taxon>
        <taxon>Flavobacteriaceae</taxon>
        <taxon>Joostella</taxon>
    </lineage>
</organism>
<reference evidence="10 11" key="1">
    <citation type="submission" date="2021-01" db="EMBL/GenBank/DDBJ databases">
        <title>Genome sequencing of Joostella atrarenae M1-2 (= KCTC 23194).</title>
        <authorList>
            <person name="Zakaria M.R."/>
            <person name="Lam M.Q."/>
            <person name="Chong C.S."/>
        </authorList>
    </citation>
    <scope>NUCLEOTIDE SEQUENCE [LARGE SCALE GENOMIC DNA]</scope>
    <source>
        <strain evidence="10 11">M1-2</strain>
    </source>
</reference>